<dbReference type="CDD" id="cd09907">
    <property type="entry name" value="H3TH_FEN1-Euk"/>
    <property type="match status" value="1"/>
</dbReference>
<evidence type="ECO:0000313" key="23">
    <source>
        <dbReference type="Proteomes" id="UP000324800"/>
    </source>
</evidence>
<dbReference type="SMART" id="SM00484">
    <property type="entry name" value="XPGI"/>
    <property type="match status" value="1"/>
</dbReference>
<evidence type="ECO:0000256" key="3">
    <source>
        <dbReference type="ARBA" id="ARBA00022722"/>
    </source>
</evidence>
<keyword evidence="5 16" id="KW-0255">Endonuclease</keyword>
<dbReference type="InterPro" id="IPR036279">
    <property type="entry name" value="5-3_exonuclease_C_sf"/>
</dbReference>
<feature type="domain" description="XPG-I" evidence="20">
    <location>
        <begin position="205"/>
        <end position="277"/>
    </location>
</feature>
<evidence type="ECO:0000256" key="5">
    <source>
        <dbReference type="ARBA" id="ARBA00022759"/>
    </source>
</evidence>
<dbReference type="FunFam" id="1.10.150.20:FF:000009">
    <property type="entry name" value="Flap endonuclease 1"/>
    <property type="match status" value="1"/>
</dbReference>
<dbReference type="Pfam" id="PF00752">
    <property type="entry name" value="XPG_N"/>
    <property type="match status" value="1"/>
</dbReference>
<dbReference type="Pfam" id="PF00867">
    <property type="entry name" value="XPG_I"/>
    <property type="match status" value="1"/>
</dbReference>
<dbReference type="InterPro" id="IPR006086">
    <property type="entry name" value="XPG-I_dom"/>
</dbReference>
<proteinExistence type="inferred from homology"/>
<comment type="subunit">
    <text evidence="15">Interacts with PCNA1 and PCNA2. Three molecules of FEN1 bind to one PCNA trimer with each molecule binding to one PCNA monomer. PCNA stimulates the nuclease activity without altering cleavage specificity.</text>
</comment>
<comment type="cofactor">
    <cofactor evidence="16">
        <name>Mg(2+)</name>
        <dbReference type="ChEBI" id="CHEBI:18420"/>
    </cofactor>
    <text evidence="16">Binds 2 magnesium ions per subunit. They probably participate in the reaction catalyzed by the enzyme. May bind an additional third magnesium ion after substrate binding.</text>
</comment>
<evidence type="ECO:0000256" key="16">
    <source>
        <dbReference type="HAMAP-Rule" id="MF_03140"/>
    </source>
</evidence>
<gene>
    <name evidence="22" type="ORF">EZS28_018530</name>
</gene>
<feature type="compositionally biased region" description="Acidic residues" evidence="17">
    <location>
        <begin position="612"/>
        <end position="623"/>
    </location>
</feature>
<protein>
    <recommendedName>
        <fullName evidence="16">Flap endonuclease 1</fullName>
        <shortName evidence="16">FEN-1</shortName>
        <ecNumber evidence="16">3.1.-.-</ecNumber>
    </recommendedName>
    <alternativeName>
        <fullName evidence="16">Flap structure-specific endonuclease 1</fullName>
    </alternativeName>
</protein>
<dbReference type="GO" id="GO:0008409">
    <property type="term" value="F:5'-3' exonuclease activity"/>
    <property type="evidence" value="ECO:0007669"/>
    <property type="project" value="UniProtKB-UniRule"/>
</dbReference>
<feature type="compositionally biased region" description="Acidic residues" evidence="17">
    <location>
        <begin position="527"/>
        <end position="539"/>
    </location>
</feature>
<keyword evidence="18" id="KW-1133">Transmembrane helix</keyword>
<feature type="domain" description="XPG N-terminal" evidence="21">
    <location>
        <begin position="60"/>
        <end position="166"/>
    </location>
</feature>
<dbReference type="GO" id="GO:0017108">
    <property type="term" value="F:5'-flap endonuclease activity"/>
    <property type="evidence" value="ECO:0007669"/>
    <property type="project" value="UniProtKB-UniRule"/>
</dbReference>
<feature type="compositionally biased region" description="Low complexity" evidence="17">
    <location>
        <begin position="440"/>
        <end position="471"/>
    </location>
</feature>
<reference evidence="22 23" key="1">
    <citation type="submission" date="2019-03" db="EMBL/GenBank/DDBJ databases">
        <title>Single cell metagenomics reveals metabolic interactions within the superorganism composed of flagellate Streblomastix strix and complex community of Bacteroidetes bacteria on its surface.</title>
        <authorList>
            <person name="Treitli S.C."/>
            <person name="Kolisko M."/>
            <person name="Husnik F."/>
            <person name="Keeling P."/>
            <person name="Hampl V."/>
        </authorList>
    </citation>
    <scope>NUCLEOTIDE SEQUENCE [LARGE SCALE GENOMIC DNA]</scope>
    <source>
        <strain evidence="22">ST1C</strain>
    </source>
</reference>
<sequence>MVENADIIKKGGDWNFETNFFVYGTTLLTYIFMMPILYKLFYLLMSNDILFQAKLTNQRLSVMYENFAYPGALVAIKEGQLQNYFSRKIAIDASMALYQFLISIRQDGNDFLTNSKGEITSHLQGTFSRTIKLMEYGIKPLYVFDGKPPEFKGETLTHRKEIRAEAKVKAEEAHEQGDEDAANKFNRRTTTVSKEQNEDVKRLLTLMGVPFVTAESEAEAQCAWLCRNGAVWAVASEDMDTLTFGAPLMLRNLTSSEAKKLPVREINLKAVLEGLELNMDQFIDLCILCGCDYTTNIKKIGEKSALKLIKQHGTLENVLAHIRKTDPEGKKYKIPDVYPIDEIRQLFKHPAINTNIGHNDDKQEQGVILQNKSDAPIQFKWREPDEEGLVAYLVGEKEFNEQRVRSSIQRMRNTTRLSSQSRMDKFFKPKPIEITPKQPSKQSDSESTQNSSKSSLSIKGKGKGSILTPPKTKAKAKAKAKSRAKSAPKYFLKKPDSNDVDSVKEPLSPSTNEDKHYEAQTAQQIADDIDGDNKEEDIDIGSQGNQDINDSDYGQFIDEYSLKQKRKRDEEVNEDINENNDDLLNEIQGKTIEGNQNQSKGEGKKRLRKMSDDDDDDEEEEEE</sequence>
<evidence type="ECO:0000256" key="8">
    <source>
        <dbReference type="ARBA" id="ARBA00022839"/>
    </source>
</evidence>
<keyword evidence="18" id="KW-0812">Transmembrane</keyword>
<dbReference type="Proteomes" id="UP000324800">
    <property type="component" value="Unassembled WGS sequence"/>
</dbReference>
<comment type="caution">
    <text evidence="22">The sequence shown here is derived from an EMBL/GenBank/DDBJ whole genome shotgun (WGS) entry which is preliminary data.</text>
</comment>
<dbReference type="SMART" id="SM00279">
    <property type="entry name" value="HhH2"/>
    <property type="match status" value="1"/>
</dbReference>
<keyword evidence="18" id="KW-0472">Membrane</keyword>
<keyword evidence="1 16" id="KW-0597">Phosphoprotein</keyword>
<dbReference type="GO" id="GO:0005739">
    <property type="term" value="C:mitochondrion"/>
    <property type="evidence" value="ECO:0007669"/>
    <property type="project" value="UniProtKB-SubCell"/>
</dbReference>
<feature type="compositionally biased region" description="Basic and acidic residues" evidence="17">
    <location>
        <begin position="422"/>
        <end position="431"/>
    </location>
</feature>
<keyword evidence="6 16" id="KW-0227">DNA damage</keyword>
<evidence type="ECO:0000256" key="14">
    <source>
        <dbReference type="ARBA" id="ARBA00034726"/>
    </source>
</evidence>
<dbReference type="EMBL" id="SNRW01005029">
    <property type="protein sequence ID" value="KAA6385943.1"/>
    <property type="molecule type" value="Genomic_DNA"/>
</dbReference>
<feature type="region of interest" description="Disordered" evidence="17">
    <location>
        <begin position="403"/>
        <end position="623"/>
    </location>
</feature>
<keyword evidence="2 16" id="KW-0235">DNA replication</keyword>
<evidence type="ECO:0000259" key="20">
    <source>
        <dbReference type="SMART" id="SM00484"/>
    </source>
</evidence>
<dbReference type="GO" id="GO:0006284">
    <property type="term" value="P:base-excision repair"/>
    <property type="evidence" value="ECO:0007669"/>
    <property type="project" value="UniProtKB-UniRule"/>
</dbReference>
<dbReference type="InterPro" id="IPR019974">
    <property type="entry name" value="XPG_CS"/>
</dbReference>
<feature type="compositionally biased region" description="Basic and acidic residues" evidence="17">
    <location>
        <begin position="493"/>
        <end position="504"/>
    </location>
</feature>
<organism evidence="22 23">
    <name type="scientific">Streblomastix strix</name>
    <dbReference type="NCBI Taxonomy" id="222440"/>
    <lineage>
        <taxon>Eukaryota</taxon>
        <taxon>Metamonada</taxon>
        <taxon>Preaxostyla</taxon>
        <taxon>Oxymonadida</taxon>
        <taxon>Streblomastigidae</taxon>
        <taxon>Streblomastix</taxon>
    </lineage>
</organism>
<dbReference type="AlphaFoldDB" id="A0A5J4VUC6"/>
<feature type="compositionally biased region" description="Polar residues" evidence="17">
    <location>
        <begin position="405"/>
        <end position="421"/>
    </location>
</feature>
<dbReference type="OrthoDB" id="1937206at2759"/>
<dbReference type="GO" id="GO:0003677">
    <property type="term" value="F:DNA binding"/>
    <property type="evidence" value="ECO:0007669"/>
    <property type="project" value="UniProtKB-UniRule"/>
</dbReference>
<evidence type="ECO:0000256" key="13">
    <source>
        <dbReference type="ARBA" id="ARBA00029382"/>
    </source>
</evidence>
<feature type="domain" description="5'-3' exonuclease" evidence="19">
    <location>
        <begin position="87"/>
        <end position="387"/>
    </location>
</feature>
<dbReference type="SMART" id="SM00485">
    <property type="entry name" value="XPGN"/>
    <property type="match status" value="1"/>
</dbReference>
<comment type="function">
    <text evidence="13 16">Structure-specific nuclease with 5'-flap endonuclease and 5'-3' exonuclease activities involved in DNA replication and repair. During DNA replication, cleaves the 5'-overhanging flap structure that is generated by displacement synthesis when DNA polymerase encounters the 5'-end of a downstream Okazaki fragment. It enters the flap from the 5'-end and then tracks to cleave the flap base, leaving a nick for ligation. Also involved in the long patch base excision repair (LP-BER) pathway, by cleaving within the apurinic/apyrimidinic (AP) site-terminated flap. Acts as a genome stabilization factor that prevents flaps from equilibrating into structures that lead to duplications and deletions. Also possesses 5'-3' exonuclease activity on nicked or gapped double-stranded DNA, and exhibits RNase H activity. Also involved in replication and repair of rDNA and in repairing mitochondrial DNA.</text>
</comment>
<evidence type="ECO:0000256" key="6">
    <source>
        <dbReference type="ARBA" id="ARBA00022763"/>
    </source>
</evidence>
<dbReference type="FunFam" id="3.40.50.1010:FF:000016">
    <property type="entry name" value="Flap endonuclease 1"/>
    <property type="match status" value="1"/>
</dbReference>
<dbReference type="CDD" id="cd09867">
    <property type="entry name" value="PIN_FEN1"/>
    <property type="match status" value="1"/>
</dbReference>
<dbReference type="PROSITE" id="PS00841">
    <property type="entry name" value="XPG_1"/>
    <property type="match status" value="1"/>
</dbReference>
<evidence type="ECO:0000256" key="15">
    <source>
        <dbReference type="ARBA" id="ARBA00063178"/>
    </source>
</evidence>
<name>A0A5J4VUC6_9EUKA</name>
<evidence type="ECO:0000259" key="21">
    <source>
        <dbReference type="SMART" id="SM00485"/>
    </source>
</evidence>
<dbReference type="GO" id="GO:0000287">
    <property type="term" value="F:magnesium ion binding"/>
    <property type="evidence" value="ECO:0007669"/>
    <property type="project" value="UniProtKB-UniRule"/>
</dbReference>
<evidence type="ECO:0000256" key="11">
    <source>
        <dbReference type="ARBA" id="ARBA00023204"/>
    </source>
</evidence>
<evidence type="ECO:0000259" key="19">
    <source>
        <dbReference type="SMART" id="SM00475"/>
    </source>
</evidence>
<dbReference type="PANTHER" id="PTHR11081">
    <property type="entry name" value="FLAP ENDONUCLEASE FAMILY MEMBER"/>
    <property type="match status" value="1"/>
</dbReference>
<dbReference type="Gene3D" id="3.40.50.1010">
    <property type="entry name" value="5'-nuclease"/>
    <property type="match status" value="1"/>
</dbReference>
<dbReference type="Gene3D" id="1.10.150.20">
    <property type="entry name" value="5' to 3' exonuclease, C-terminal subdomain"/>
    <property type="match status" value="1"/>
</dbReference>
<feature type="region of interest" description="Disordered" evidence="17">
    <location>
        <begin position="172"/>
        <end position="193"/>
    </location>
</feature>
<dbReference type="InterPro" id="IPR023426">
    <property type="entry name" value="Flap_endonuc"/>
</dbReference>
<evidence type="ECO:0000256" key="17">
    <source>
        <dbReference type="SAM" id="MobiDB-lite"/>
    </source>
</evidence>
<dbReference type="PANTHER" id="PTHR11081:SF9">
    <property type="entry name" value="FLAP ENDONUCLEASE 1"/>
    <property type="match status" value="1"/>
</dbReference>
<evidence type="ECO:0000256" key="9">
    <source>
        <dbReference type="ARBA" id="ARBA00022842"/>
    </source>
</evidence>
<keyword evidence="10 16" id="KW-0496">Mitochondrion</keyword>
<comment type="similarity">
    <text evidence="14 16">Belongs to the XPG/RAD2 endonuclease family. FEN1 subfamily.</text>
</comment>
<keyword evidence="11 16" id="KW-0234">DNA repair</keyword>
<evidence type="ECO:0000256" key="1">
    <source>
        <dbReference type="ARBA" id="ARBA00022553"/>
    </source>
</evidence>
<dbReference type="SMART" id="SM00475">
    <property type="entry name" value="53EXOc"/>
    <property type="match status" value="1"/>
</dbReference>
<dbReference type="InterPro" id="IPR008918">
    <property type="entry name" value="HhH2"/>
</dbReference>
<feature type="transmembrane region" description="Helical" evidence="18">
    <location>
        <begin position="20"/>
        <end position="44"/>
    </location>
</feature>
<dbReference type="GO" id="GO:0043137">
    <property type="term" value="P:DNA replication, removal of RNA primer"/>
    <property type="evidence" value="ECO:0007669"/>
    <property type="project" value="UniProtKB-UniRule"/>
</dbReference>
<feature type="compositionally biased region" description="Basic residues" evidence="17">
    <location>
        <begin position="472"/>
        <end position="486"/>
    </location>
</feature>
<accession>A0A5J4VUC6</accession>
<keyword evidence="8 16" id="KW-0269">Exonuclease</keyword>
<dbReference type="InterPro" id="IPR029060">
    <property type="entry name" value="PIN-like_dom_sf"/>
</dbReference>
<dbReference type="SUPFAM" id="SSF47807">
    <property type="entry name" value="5' to 3' exonuclease, C-terminal subdomain"/>
    <property type="match status" value="1"/>
</dbReference>
<evidence type="ECO:0000256" key="12">
    <source>
        <dbReference type="ARBA" id="ARBA00023242"/>
    </source>
</evidence>
<keyword evidence="12 16" id="KW-0539">Nucleus</keyword>
<dbReference type="SUPFAM" id="SSF88723">
    <property type="entry name" value="PIN domain-like"/>
    <property type="match status" value="1"/>
</dbReference>
<dbReference type="InterPro" id="IPR002421">
    <property type="entry name" value="5-3_exonuclease"/>
</dbReference>
<keyword evidence="3 16" id="KW-0540">Nuclease</keyword>
<evidence type="ECO:0000256" key="4">
    <source>
        <dbReference type="ARBA" id="ARBA00022723"/>
    </source>
</evidence>
<keyword evidence="7 16" id="KW-0378">Hydrolase</keyword>
<evidence type="ECO:0000256" key="2">
    <source>
        <dbReference type="ARBA" id="ARBA00022705"/>
    </source>
</evidence>
<keyword evidence="4 16" id="KW-0479">Metal-binding</keyword>
<feature type="compositionally biased region" description="Acidic residues" evidence="17">
    <location>
        <begin position="571"/>
        <end position="584"/>
    </location>
</feature>
<dbReference type="GO" id="GO:0005654">
    <property type="term" value="C:nucleoplasm"/>
    <property type="evidence" value="ECO:0007669"/>
    <property type="project" value="UniProtKB-SubCell"/>
</dbReference>
<evidence type="ECO:0000313" key="22">
    <source>
        <dbReference type="EMBL" id="KAA6385943.1"/>
    </source>
</evidence>
<evidence type="ECO:0000256" key="7">
    <source>
        <dbReference type="ARBA" id="ARBA00022801"/>
    </source>
</evidence>
<evidence type="ECO:0000256" key="18">
    <source>
        <dbReference type="SAM" id="Phobius"/>
    </source>
</evidence>
<keyword evidence="9 16" id="KW-0460">Magnesium</keyword>
<evidence type="ECO:0000256" key="10">
    <source>
        <dbReference type="ARBA" id="ARBA00023128"/>
    </source>
</evidence>
<comment type="subcellular location">
    <subcellularLocation>
        <location evidence="16">Nucleus</location>
        <location evidence="16">Nucleolus</location>
    </subcellularLocation>
    <subcellularLocation>
        <location evidence="16">Nucleus</location>
        <location evidence="16">Nucleoplasm</location>
    </subcellularLocation>
    <subcellularLocation>
        <location evidence="16">Mitochondrion</location>
    </subcellularLocation>
    <text evidence="16">Resides mostly in the nucleoli and relocalizes to the nucleoplasm upon DNA damage.</text>
</comment>
<dbReference type="PRINTS" id="PR00853">
    <property type="entry name" value="XPGRADSUPER"/>
</dbReference>
<dbReference type="InterPro" id="IPR006085">
    <property type="entry name" value="XPG_DNA_repair_N"/>
</dbReference>
<dbReference type="EC" id="3.1.-.-" evidence="16"/>
<dbReference type="GO" id="GO:0005730">
    <property type="term" value="C:nucleolus"/>
    <property type="evidence" value="ECO:0007669"/>
    <property type="project" value="UniProtKB-SubCell"/>
</dbReference>
<dbReference type="HAMAP" id="MF_00614">
    <property type="entry name" value="Fen"/>
    <property type="match status" value="1"/>
</dbReference>
<dbReference type="InterPro" id="IPR006084">
    <property type="entry name" value="XPG/Rad2"/>
</dbReference>